<evidence type="ECO:0000256" key="4">
    <source>
        <dbReference type="ARBA" id="ARBA00022989"/>
    </source>
</evidence>
<evidence type="ECO:0000256" key="6">
    <source>
        <dbReference type="SAM" id="Phobius"/>
    </source>
</evidence>
<comment type="subcellular location">
    <subcellularLocation>
        <location evidence="1">Cell membrane</location>
        <topology evidence="1">Multi-pass membrane protein</topology>
    </subcellularLocation>
</comment>
<feature type="transmembrane region" description="Helical" evidence="6">
    <location>
        <begin position="290"/>
        <end position="309"/>
    </location>
</feature>
<dbReference type="InterPro" id="IPR036259">
    <property type="entry name" value="MFS_trans_sf"/>
</dbReference>
<dbReference type="PROSITE" id="PS50850">
    <property type="entry name" value="MFS"/>
    <property type="match status" value="1"/>
</dbReference>
<protein>
    <submittedName>
        <fullName evidence="8">MFS transporter</fullName>
    </submittedName>
</protein>
<reference evidence="8 9" key="1">
    <citation type="submission" date="2024-09" db="EMBL/GenBank/DDBJ databases">
        <authorList>
            <person name="Sun Q."/>
            <person name="Mori K."/>
        </authorList>
    </citation>
    <scope>NUCLEOTIDE SEQUENCE [LARGE SCALE GENOMIC DNA]</scope>
    <source>
        <strain evidence="8 9">CCM 7468</strain>
    </source>
</reference>
<feature type="transmembrane region" description="Helical" evidence="6">
    <location>
        <begin position="159"/>
        <end position="178"/>
    </location>
</feature>
<evidence type="ECO:0000256" key="1">
    <source>
        <dbReference type="ARBA" id="ARBA00004651"/>
    </source>
</evidence>
<name>A0ABV6INN7_9PROT</name>
<evidence type="ECO:0000256" key="3">
    <source>
        <dbReference type="ARBA" id="ARBA00022692"/>
    </source>
</evidence>
<feature type="transmembrane region" description="Helical" evidence="6">
    <location>
        <begin position="203"/>
        <end position="226"/>
    </location>
</feature>
<keyword evidence="9" id="KW-1185">Reference proteome</keyword>
<dbReference type="PANTHER" id="PTHR43124">
    <property type="entry name" value="PURINE EFFLUX PUMP PBUE"/>
    <property type="match status" value="1"/>
</dbReference>
<feature type="transmembrane region" description="Helical" evidence="6">
    <location>
        <begin position="95"/>
        <end position="116"/>
    </location>
</feature>
<dbReference type="InterPro" id="IPR050189">
    <property type="entry name" value="MFS_Efflux_Transporters"/>
</dbReference>
<feature type="transmembrane region" description="Helical" evidence="6">
    <location>
        <begin position="70"/>
        <end position="89"/>
    </location>
</feature>
<evidence type="ECO:0000313" key="8">
    <source>
        <dbReference type="EMBL" id="MFC0384253.1"/>
    </source>
</evidence>
<dbReference type="InterPro" id="IPR020846">
    <property type="entry name" value="MFS_dom"/>
</dbReference>
<keyword evidence="2" id="KW-1003">Cell membrane</keyword>
<organism evidence="8 9">
    <name type="scientific">Muricoccus vinaceus</name>
    <dbReference type="NCBI Taxonomy" id="424704"/>
    <lineage>
        <taxon>Bacteria</taxon>
        <taxon>Pseudomonadati</taxon>
        <taxon>Pseudomonadota</taxon>
        <taxon>Alphaproteobacteria</taxon>
        <taxon>Acetobacterales</taxon>
        <taxon>Roseomonadaceae</taxon>
        <taxon>Muricoccus</taxon>
    </lineage>
</organism>
<evidence type="ECO:0000256" key="5">
    <source>
        <dbReference type="ARBA" id="ARBA00023136"/>
    </source>
</evidence>
<dbReference type="EMBL" id="JBHLVZ010000002">
    <property type="protein sequence ID" value="MFC0384253.1"/>
    <property type="molecule type" value="Genomic_DNA"/>
</dbReference>
<gene>
    <name evidence="8" type="ORF">ACFFIC_01665</name>
</gene>
<dbReference type="SUPFAM" id="SSF103473">
    <property type="entry name" value="MFS general substrate transporter"/>
    <property type="match status" value="1"/>
</dbReference>
<evidence type="ECO:0000259" key="7">
    <source>
        <dbReference type="PROSITE" id="PS50850"/>
    </source>
</evidence>
<dbReference type="Pfam" id="PF07690">
    <property type="entry name" value="MFS_1"/>
    <property type="match status" value="1"/>
</dbReference>
<dbReference type="PANTHER" id="PTHR43124:SF8">
    <property type="entry name" value="INNER MEMBRANE TRANSPORT PROTEIN YDHP"/>
    <property type="match status" value="1"/>
</dbReference>
<dbReference type="Gene3D" id="1.20.1250.20">
    <property type="entry name" value="MFS general substrate transporter like domains"/>
    <property type="match status" value="2"/>
</dbReference>
<feature type="transmembrane region" description="Helical" evidence="6">
    <location>
        <begin position="355"/>
        <end position="376"/>
    </location>
</feature>
<feature type="transmembrane region" description="Helical" evidence="6">
    <location>
        <begin position="128"/>
        <end position="153"/>
    </location>
</feature>
<comment type="caution">
    <text evidence="8">The sequence shown here is derived from an EMBL/GenBank/DDBJ whole genome shotgun (WGS) entry which is preliminary data.</text>
</comment>
<dbReference type="RefSeq" id="WP_377048290.1">
    <property type="nucleotide sequence ID" value="NZ_JBHLVZ010000002.1"/>
</dbReference>
<feature type="transmembrane region" description="Helical" evidence="6">
    <location>
        <begin position="266"/>
        <end position="284"/>
    </location>
</feature>
<feature type="transmembrane region" description="Helical" evidence="6">
    <location>
        <begin position="330"/>
        <end position="349"/>
    </location>
</feature>
<feature type="domain" description="Major facilitator superfamily (MFS) profile" evidence="7">
    <location>
        <begin position="4"/>
        <end position="380"/>
    </location>
</feature>
<keyword evidence="5 6" id="KW-0472">Membrane</keyword>
<dbReference type="CDD" id="cd17324">
    <property type="entry name" value="MFS_NepI_like"/>
    <property type="match status" value="1"/>
</dbReference>
<feature type="transmembrane region" description="Helical" evidence="6">
    <location>
        <begin position="232"/>
        <end position="254"/>
    </location>
</feature>
<dbReference type="Proteomes" id="UP001589789">
    <property type="component" value="Unassembled WGS sequence"/>
</dbReference>
<accession>A0ABV6INN7</accession>
<keyword evidence="4 6" id="KW-1133">Transmembrane helix</keyword>
<sequence length="392" mass="39798">MGLPLFSLSVAAFAIGMTEFIIMGLLPELAADLRVGIPQAGFLVSGYALGVVLGAPIMAVATARAPRRPVLISLMGLFLLGNVACALAPSYGWLMAARVLTAFAHAAFFGLGAVVATQVVPPGRQARAIALMFMGLTLANVLGVPIGTAIGQVTGWRSAFWGVAGIGGLAMLALHLCLPRSLARGTGGLGAEFRALGRPQVQLAMLISVLASAAMFAVFTFIAPTLRTVTGITGQGISAVLLVIGLGMTIGNLLGGRLGDWRLMPMVITLLLIAAAVMVAMSRVLGVPTLAVAAILAWAIAISSIGTPMQMRVIQMAPGAPNLASTVNQGAFNLGNAGGAWISGVALTHGATYPMLPLIAAGIAVLAASLAALSLVMERRQRLAAPCPAPAA</sequence>
<evidence type="ECO:0000256" key="2">
    <source>
        <dbReference type="ARBA" id="ARBA00022475"/>
    </source>
</evidence>
<evidence type="ECO:0000313" key="9">
    <source>
        <dbReference type="Proteomes" id="UP001589789"/>
    </source>
</evidence>
<keyword evidence="3 6" id="KW-0812">Transmembrane</keyword>
<feature type="transmembrane region" description="Helical" evidence="6">
    <location>
        <begin position="42"/>
        <end position="63"/>
    </location>
</feature>
<proteinExistence type="predicted"/>
<dbReference type="InterPro" id="IPR011701">
    <property type="entry name" value="MFS"/>
</dbReference>